<sequence>MTLTTAVTDGYRRATDRFIETDWTHAAGVFFATQLATAVWMLYLLVTFENNAGTLTYNEINLGFSSGLSNGLIAALLIGAILAPVTYAICWLVSRRWSGFRPLATTLWVFSGPVLISVVIVRAILDRGLGETLAELRGAPGEVVFVMALFFASAALLAVLVGGTYALATGSVRPSRRQRRALLVVVLLVVAVPIGVGAAFPMNDDTSEYDHDSHTNSETDALENADTDTDDDPLTDEELYGGSLTNPETYDNGHYTPRIENATALPNESDDVAVLPVAEADRPAANESASYPIGAVHADGTNVSVSNIELEVGGETVVPKAHYHITIDGVDESTAYQLGTGSYWAYNETTVRESGHAFAGSGPYAGLEGGFYVTMEQTESAHVYFDVVTEDGEIHRYVVELERTDV</sequence>
<organism evidence="3 4">
    <name type="scientific">Natrinema ejinorense</name>
    <dbReference type="NCBI Taxonomy" id="373386"/>
    <lineage>
        <taxon>Archaea</taxon>
        <taxon>Methanobacteriati</taxon>
        <taxon>Methanobacteriota</taxon>
        <taxon>Stenosarchaea group</taxon>
        <taxon>Halobacteria</taxon>
        <taxon>Halobacteriales</taxon>
        <taxon>Natrialbaceae</taxon>
        <taxon>Natrinema</taxon>
    </lineage>
</organism>
<dbReference type="Proteomes" id="UP000219689">
    <property type="component" value="Unassembled WGS sequence"/>
</dbReference>
<dbReference type="AlphaFoldDB" id="A0A2A5QP69"/>
<protein>
    <submittedName>
        <fullName evidence="3">Uncharacterized protein</fullName>
    </submittedName>
</protein>
<feature type="compositionally biased region" description="Acidic residues" evidence="1">
    <location>
        <begin position="220"/>
        <end position="239"/>
    </location>
</feature>
<keyword evidence="2" id="KW-1133">Transmembrane helix</keyword>
<keyword evidence="2" id="KW-0472">Membrane</keyword>
<feature type="transmembrane region" description="Helical" evidence="2">
    <location>
        <begin position="105"/>
        <end position="125"/>
    </location>
</feature>
<feature type="region of interest" description="Disordered" evidence="1">
    <location>
        <begin position="205"/>
        <end position="257"/>
    </location>
</feature>
<feature type="transmembrane region" description="Helical" evidence="2">
    <location>
        <begin position="27"/>
        <end position="48"/>
    </location>
</feature>
<reference evidence="3 4" key="1">
    <citation type="submission" date="2017-09" db="EMBL/GenBank/DDBJ databases">
        <title>Genome sequences of Natrinema ejinorence JCM 13890T.</title>
        <authorList>
            <person name="Roh S.W."/>
            <person name="Kim Y.B."/>
            <person name="Kim J.Y."/>
        </authorList>
    </citation>
    <scope>NUCLEOTIDE SEQUENCE [LARGE SCALE GENOMIC DNA]</scope>
    <source>
        <strain evidence="3 4">JCM 13890</strain>
    </source>
</reference>
<dbReference type="RefSeq" id="WP_097382080.1">
    <property type="nucleotide sequence ID" value="NZ_NXNI01000003.1"/>
</dbReference>
<evidence type="ECO:0000313" key="4">
    <source>
        <dbReference type="Proteomes" id="UP000219689"/>
    </source>
</evidence>
<evidence type="ECO:0000313" key="3">
    <source>
        <dbReference type="EMBL" id="PCR88614.1"/>
    </source>
</evidence>
<dbReference type="OrthoDB" id="386318at2157"/>
<feature type="transmembrane region" description="Helical" evidence="2">
    <location>
        <begin position="145"/>
        <end position="168"/>
    </location>
</feature>
<gene>
    <name evidence="3" type="ORF">CP557_21505</name>
</gene>
<keyword evidence="4" id="KW-1185">Reference proteome</keyword>
<evidence type="ECO:0000256" key="2">
    <source>
        <dbReference type="SAM" id="Phobius"/>
    </source>
</evidence>
<accession>A0A2A5QP69</accession>
<comment type="caution">
    <text evidence="3">The sequence shown here is derived from an EMBL/GenBank/DDBJ whole genome shotgun (WGS) entry which is preliminary data.</text>
</comment>
<feature type="compositionally biased region" description="Basic and acidic residues" evidence="1">
    <location>
        <begin position="208"/>
        <end position="217"/>
    </location>
</feature>
<dbReference type="EMBL" id="NXNI01000003">
    <property type="protein sequence ID" value="PCR88614.1"/>
    <property type="molecule type" value="Genomic_DNA"/>
</dbReference>
<proteinExistence type="predicted"/>
<name>A0A2A5QP69_9EURY</name>
<keyword evidence="2" id="KW-0812">Transmembrane</keyword>
<feature type="transmembrane region" description="Helical" evidence="2">
    <location>
        <begin position="180"/>
        <end position="200"/>
    </location>
</feature>
<feature type="transmembrane region" description="Helical" evidence="2">
    <location>
        <begin position="68"/>
        <end position="93"/>
    </location>
</feature>
<evidence type="ECO:0000256" key="1">
    <source>
        <dbReference type="SAM" id="MobiDB-lite"/>
    </source>
</evidence>